<comment type="function">
    <text evidence="1 4">This protein is a component of the acetyl coenzyme A carboxylase complex; first, biotin carboxylase catalyzes the carboxylation of the carrier protein and then the transcarboxylase transfers the carboxyl group to form malonyl-CoA.</text>
</comment>
<dbReference type="Proteomes" id="UP000533533">
    <property type="component" value="Unassembled WGS sequence"/>
</dbReference>
<dbReference type="PROSITE" id="PS50968">
    <property type="entry name" value="BIOTINYL_LIPOYL"/>
    <property type="match status" value="1"/>
</dbReference>
<keyword evidence="4" id="KW-0443">Lipid metabolism</keyword>
<evidence type="ECO:0000256" key="3">
    <source>
        <dbReference type="ARBA" id="ARBA00023267"/>
    </source>
</evidence>
<keyword evidence="3 4" id="KW-0092">Biotin</keyword>
<sequence length="81" mass="8849">MMALHDIVSPLPGTFYRRPSPEAEFYVAIDTAVQAGAVIGLVEVMKQFTEVETEVSGRVAELLVEDGEPVDAGQVLMRIEE</sequence>
<gene>
    <name evidence="6" type="ORF">FHX59_006002</name>
</gene>
<keyword evidence="4" id="KW-0444">Lipid biosynthesis</keyword>
<reference evidence="6 7" key="1">
    <citation type="submission" date="2020-08" db="EMBL/GenBank/DDBJ databases">
        <title>Genomic Encyclopedia of Type Strains, Phase IV (KMG-V): Genome sequencing to study the core and pangenomes of soil and plant-associated prokaryotes.</title>
        <authorList>
            <person name="Whitman W."/>
        </authorList>
    </citation>
    <scope>NUCLEOTIDE SEQUENCE [LARGE SCALE GENOMIC DNA]</scope>
    <source>
        <strain evidence="6 7">SRMrh-85</strain>
    </source>
</reference>
<dbReference type="PANTHER" id="PTHR45266:SF3">
    <property type="entry name" value="OXALOACETATE DECARBOXYLASE ALPHA CHAIN"/>
    <property type="match status" value="1"/>
</dbReference>
<dbReference type="InterPro" id="IPR000089">
    <property type="entry name" value="Biotin_lipoyl"/>
</dbReference>
<keyword evidence="7" id="KW-1185">Reference proteome</keyword>
<feature type="domain" description="Lipoyl-binding" evidence="5">
    <location>
        <begin position="1"/>
        <end position="80"/>
    </location>
</feature>
<dbReference type="CDD" id="cd06850">
    <property type="entry name" value="biotinyl_domain"/>
    <property type="match status" value="1"/>
</dbReference>
<evidence type="ECO:0000259" key="5">
    <source>
        <dbReference type="PROSITE" id="PS50968"/>
    </source>
</evidence>
<name>A0ABR6FVS3_9BURK</name>
<dbReference type="SUPFAM" id="SSF51230">
    <property type="entry name" value="Single hybrid motif"/>
    <property type="match status" value="1"/>
</dbReference>
<proteinExistence type="predicted"/>
<evidence type="ECO:0000256" key="2">
    <source>
        <dbReference type="ARBA" id="ARBA00017562"/>
    </source>
</evidence>
<dbReference type="InterPro" id="IPR001249">
    <property type="entry name" value="AcCoA_biotinCC"/>
</dbReference>
<dbReference type="PRINTS" id="PR01071">
    <property type="entry name" value="ACOABIOTINCC"/>
</dbReference>
<organism evidence="6 7">
    <name type="scientific">Paraburkholderia silvatlantica</name>
    <dbReference type="NCBI Taxonomy" id="321895"/>
    <lineage>
        <taxon>Bacteria</taxon>
        <taxon>Pseudomonadati</taxon>
        <taxon>Pseudomonadota</taxon>
        <taxon>Betaproteobacteria</taxon>
        <taxon>Burkholderiales</taxon>
        <taxon>Burkholderiaceae</taxon>
        <taxon>Paraburkholderia</taxon>
    </lineage>
</organism>
<comment type="caution">
    <text evidence="6">The sequence shown here is derived from an EMBL/GenBank/DDBJ whole genome shotgun (WGS) entry which is preliminary data.</text>
</comment>
<dbReference type="InterPro" id="IPR050709">
    <property type="entry name" value="Biotin_Carboxyl_Carrier/Decarb"/>
</dbReference>
<dbReference type="Gene3D" id="2.40.50.100">
    <property type="match status" value="1"/>
</dbReference>
<dbReference type="NCBIfam" id="NF005457">
    <property type="entry name" value="PRK07051.1"/>
    <property type="match status" value="1"/>
</dbReference>
<protein>
    <recommendedName>
        <fullName evidence="2 4">Biotin carboxyl carrier protein of acetyl-CoA carboxylase</fullName>
    </recommendedName>
</protein>
<evidence type="ECO:0000256" key="4">
    <source>
        <dbReference type="RuleBase" id="RU364072"/>
    </source>
</evidence>
<dbReference type="PANTHER" id="PTHR45266">
    <property type="entry name" value="OXALOACETATE DECARBOXYLASE ALPHA CHAIN"/>
    <property type="match status" value="1"/>
</dbReference>
<dbReference type="InterPro" id="IPR011053">
    <property type="entry name" value="Single_hybrid_motif"/>
</dbReference>
<comment type="pathway">
    <text evidence="4">Lipid metabolism; fatty acid biosynthesis.</text>
</comment>
<evidence type="ECO:0000313" key="7">
    <source>
        <dbReference type="Proteomes" id="UP000533533"/>
    </source>
</evidence>
<evidence type="ECO:0000256" key="1">
    <source>
        <dbReference type="ARBA" id="ARBA00003761"/>
    </source>
</evidence>
<evidence type="ECO:0000313" key="6">
    <source>
        <dbReference type="EMBL" id="MBB2931531.1"/>
    </source>
</evidence>
<dbReference type="Pfam" id="PF00364">
    <property type="entry name" value="Biotin_lipoyl"/>
    <property type="match status" value="1"/>
</dbReference>
<keyword evidence="4" id="KW-0276">Fatty acid metabolism</keyword>
<keyword evidence="4" id="KW-0275">Fatty acid biosynthesis</keyword>
<dbReference type="EMBL" id="JACHVZ010000020">
    <property type="protein sequence ID" value="MBB2931531.1"/>
    <property type="molecule type" value="Genomic_DNA"/>
</dbReference>
<accession>A0ABR6FVS3</accession>